<dbReference type="PATRIC" id="fig|1702214.3.peg.2095"/>
<dbReference type="PANTHER" id="PTHR39624:SF2">
    <property type="entry name" value="OSMC-LIKE PROTEIN"/>
    <property type="match status" value="1"/>
</dbReference>
<sequence>MEKLELQYQGNLRVQATHMRSGTMITTDAPVDNHGLGQSFSPTDLLCTAAGACMLTIMGIAADTHGIDLKGVKVQVEKEMAAEPRRVGAIHMTVDLRGCNLDKKQRTILERSAQTCPVLLSLHPDVKKDIQYLYE</sequence>
<dbReference type="Proteomes" id="UP000054172">
    <property type="component" value="Unassembled WGS sequence"/>
</dbReference>
<dbReference type="AlphaFoldDB" id="A0A0Q4AWK2"/>
<dbReference type="EMBL" id="LIIK01000055">
    <property type="protein sequence ID" value="KQM08211.1"/>
    <property type="molecule type" value="Genomic_DNA"/>
</dbReference>
<dbReference type="InterPro" id="IPR036102">
    <property type="entry name" value="OsmC/Ohrsf"/>
</dbReference>
<evidence type="ECO:0000313" key="2">
    <source>
        <dbReference type="Proteomes" id="UP000054172"/>
    </source>
</evidence>
<dbReference type="Pfam" id="PF02566">
    <property type="entry name" value="OsmC"/>
    <property type="match status" value="1"/>
</dbReference>
<accession>A0A0Q4AWK2</accession>
<organism evidence="1 2">
    <name type="scientific">Candidatus [Bacteroides] periocalifornicus</name>
    <dbReference type="NCBI Taxonomy" id="1702214"/>
    <lineage>
        <taxon>Bacteria</taxon>
        <taxon>Pseudomonadati</taxon>
        <taxon>Bacteroidota</taxon>
    </lineage>
</organism>
<protein>
    <submittedName>
        <fullName evidence="1">Osmotically inducible protein OsmC</fullName>
    </submittedName>
</protein>
<dbReference type="Gene3D" id="3.30.300.20">
    <property type="match status" value="1"/>
</dbReference>
<gene>
    <name evidence="1" type="ORF">AL399_08565</name>
</gene>
<name>A0A0Q4AWK2_9BACT</name>
<dbReference type="SUPFAM" id="SSF82784">
    <property type="entry name" value="OsmC-like"/>
    <property type="match status" value="1"/>
</dbReference>
<dbReference type="STRING" id="1702214.AL399_08565"/>
<reference evidence="1" key="1">
    <citation type="submission" date="2015-08" db="EMBL/GenBank/DDBJ databases">
        <title>Candidatus Bacteriodes Periocalifornicus.</title>
        <authorList>
            <person name="McLean J.S."/>
            <person name="Kelley S."/>
        </authorList>
    </citation>
    <scope>NUCLEOTIDE SEQUENCE [LARGE SCALE GENOMIC DNA]</scope>
    <source>
        <strain evidence="1">12B</strain>
    </source>
</reference>
<dbReference type="InterPro" id="IPR015946">
    <property type="entry name" value="KH_dom-like_a/b"/>
</dbReference>
<proteinExistence type="predicted"/>
<keyword evidence="2" id="KW-1185">Reference proteome</keyword>
<evidence type="ECO:0000313" key="1">
    <source>
        <dbReference type="EMBL" id="KQM08211.1"/>
    </source>
</evidence>
<dbReference type="InterPro" id="IPR003718">
    <property type="entry name" value="OsmC/Ohr_fam"/>
</dbReference>
<dbReference type="PANTHER" id="PTHR39624">
    <property type="entry name" value="PROTEIN INVOLVED IN RIMO-MEDIATED BETA-METHYLTHIOLATION OF RIBOSOMAL PROTEIN S12 YCAO"/>
    <property type="match status" value="1"/>
</dbReference>
<comment type="caution">
    <text evidence="1">The sequence shown here is derived from an EMBL/GenBank/DDBJ whole genome shotgun (WGS) entry which is preliminary data.</text>
</comment>